<dbReference type="Pfam" id="PF01459">
    <property type="entry name" value="Porin_3"/>
    <property type="match status" value="1"/>
</dbReference>
<comment type="catalytic activity">
    <reaction evidence="21">
        <text>a 1,2-diacyl-sn-glycero-3-phospho-(1D-myo-inositol)(in) = a 1,2-diacyl-sn-glycero-3-phospho-(1D-myo-inositol)(out)</text>
        <dbReference type="Rhea" id="RHEA:38691"/>
        <dbReference type="ChEBI" id="CHEBI:57880"/>
    </reaction>
</comment>
<evidence type="ECO:0000256" key="19">
    <source>
        <dbReference type="ARBA" id="ARBA00030088"/>
    </source>
</evidence>
<comment type="function">
    <text evidence="22">Catalyzes the scrambling of phospholipids across the outer mitochondrial membrane; the mechanism is unrelated to channel activity and is capable of translocating both anionic and zwitterionic phospholipids.</text>
</comment>
<evidence type="ECO:0000256" key="2">
    <source>
        <dbReference type="ARBA" id="ARBA00007780"/>
    </source>
</evidence>
<keyword evidence="5" id="KW-1017">Isopeptide bond</keyword>
<evidence type="ECO:0000256" key="17">
    <source>
        <dbReference type="ARBA" id="ARBA00024479"/>
    </source>
</evidence>
<comment type="catalytic activity">
    <reaction evidence="16">
        <text>chloride(in) = chloride(out)</text>
        <dbReference type="Rhea" id="RHEA:29823"/>
        <dbReference type="ChEBI" id="CHEBI:17996"/>
    </reaction>
</comment>
<keyword evidence="6" id="KW-0812">Transmembrane</keyword>
<dbReference type="GO" id="GO:0000166">
    <property type="term" value="F:nucleotide binding"/>
    <property type="evidence" value="ECO:0007669"/>
    <property type="project" value="UniProtKB-KW"/>
</dbReference>
<evidence type="ECO:0000256" key="20">
    <source>
        <dbReference type="ARBA" id="ARBA00034430"/>
    </source>
</evidence>
<keyword evidence="15" id="KW-0472">Membrane</keyword>
<keyword evidence="8" id="KW-1000">Mitochondrion outer membrane</keyword>
<dbReference type="Proteomes" id="UP000002494">
    <property type="component" value="Chromosome 3"/>
</dbReference>
<dbReference type="InterPro" id="IPR023614">
    <property type="entry name" value="Porin_dom_sf"/>
</dbReference>
<keyword evidence="10" id="KW-0007">Acetylation</keyword>
<dbReference type="CDD" id="cd07306">
    <property type="entry name" value="Porin3_VDAC"/>
    <property type="match status" value="1"/>
</dbReference>
<evidence type="ECO:0000256" key="1">
    <source>
        <dbReference type="ARBA" id="ARBA00004294"/>
    </source>
</evidence>
<evidence type="ECO:0000256" key="21">
    <source>
        <dbReference type="ARBA" id="ARBA00035895"/>
    </source>
</evidence>
<evidence type="ECO:0000256" key="11">
    <source>
        <dbReference type="ARBA" id="ARBA00023027"/>
    </source>
</evidence>
<evidence type="ECO:0000256" key="7">
    <source>
        <dbReference type="ARBA" id="ARBA00022741"/>
    </source>
</evidence>
<dbReference type="GO" id="GO:0005741">
    <property type="term" value="C:mitochondrial outer membrane"/>
    <property type="evidence" value="ECO:0000318"/>
    <property type="project" value="GO_Central"/>
</dbReference>
<dbReference type="PANTHER" id="PTHR11743:SF12">
    <property type="entry name" value="VOLTAGE-DEPENDENT ANION-SELECTIVE CHANNEL PROTEIN 2"/>
    <property type="match status" value="1"/>
</dbReference>
<keyword evidence="4" id="KW-1134">Transmembrane beta strand</keyword>
<dbReference type="Gene3D" id="2.40.160.10">
    <property type="entry name" value="Porin"/>
    <property type="match status" value="1"/>
</dbReference>
<evidence type="ECO:0000256" key="10">
    <source>
        <dbReference type="ARBA" id="ARBA00022990"/>
    </source>
</evidence>
<sequence>MAECCVLVCPRPMCIPPPYADLGKAARDIFNKGFGLGLVKLDVKTMSCSGGEFSISGSSNTDTGKVSGTLETKYKWCGYALTFTEKWNTNNTLGTEIAIENQICQGLKLTFDTMFSPNTGKKSGKIKSAYKRECINLGYDVDFDFDFGWLAGYQMTFDSAKSKLTRNNFAVCYRTGDFQLHTNVNNGTEFGGSIYQKVLCEDFDTSVNLAWTSGTNCTRFDIIAKYQLDPTASISAKVNNSSLIGVGYAQTLRPGVKLTPSALVYGKSFNAGGHKLGLDLELEV</sequence>
<evidence type="ECO:0000256" key="4">
    <source>
        <dbReference type="ARBA" id="ARBA00022452"/>
    </source>
</evidence>
<keyword evidence="9" id="KW-0832">Ubl conjugation</keyword>
<keyword evidence="11" id="KW-0520">NAD</keyword>
<gene>
    <name evidence="26 28" type="primary">AABR07051831.1</name>
</gene>
<evidence type="ECO:0000256" key="22">
    <source>
        <dbReference type="ARBA" id="ARBA00044941"/>
    </source>
</evidence>
<dbReference type="RGD" id="15003433">
    <property type="gene designation" value="AABR07051831.1"/>
</dbReference>
<evidence type="ECO:0000256" key="13">
    <source>
        <dbReference type="ARBA" id="ARBA00023114"/>
    </source>
</evidence>
<evidence type="ECO:0000256" key="18">
    <source>
        <dbReference type="ARBA" id="ARBA00024631"/>
    </source>
</evidence>
<evidence type="ECO:0000256" key="8">
    <source>
        <dbReference type="ARBA" id="ARBA00022787"/>
    </source>
</evidence>
<evidence type="ECO:0000256" key="5">
    <source>
        <dbReference type="ARBA" id="ARBA00022499"/>
    </source>
</evidence>
<comment type="catalytic activity">
    <reaction evidence="20">
        <text>K(+)(in) = K(+)(out)</text>
        <dbReference type="Rhea" id="RHEA:29463"/>
        <dbReference type="ChEBI" id="CHEBI:29103"/>
    </reaction>
</comment>
<comment type="similarity">
    <text evidence="2">Belongs to the eukaryotic mitochondrial porin family.</text>
</comment>
<evidence type="ECO:0000256" key="16">
    <source>
        <dbReference type="ARBA" id="ARBA00024167"/>
    </source>
</evidence>
<protein>
    <recommendedName>
        <fullName evidence="25">Non-selective voltage-gated ion channel VDAC2</fullName>
    </recommendedName>
    <alternativeName>
        <fullName evidence="19">Outer mitochondrial membrane protein porin 2</fullName>
    </alternativeName>
</protein>
<organism evidence="26 27">
    <name type="scientific">Rattus norvegicus</name>
    <name type="common">Rat</name>
    <dbReference type="NCBI Taxonomy" id="10116"/>
    <lineage>
        <taxon>Eukaryota</taxon>
        <taxon>Metazoa</taxon>
        <taxon>Chordata</taxon>
        <taxon>Craniata</taxon>
        <taxon>Vertebrata</taxon>
        <taxon>Euteleostomi</taxon>
        <taxon>Mammalia</taxon>
        <taxon>Eutheria</taxon>
        <taxon>Euarchontoglires</taxon>
        <taxon>Glires</taxon>
        <taxon>Rodentia</taxon>
        <taxon>Myomorpha</taxon>
        <taxon>Muroidea</taxon>
        <taxon>Muridae</taxon>
        <taxon>Murinae</taxon>
        <taxon>Rattus</taxon>
    </lineage>
</organism>
<evidence type="ECO:0000256" key="14">
    <source>
        <dbReference type="ARBA" id="ARBA00023128"/>
    </source>
</evidence>
<keyword evidence="7" id="KW-0547">Nucleotide-binding</keyword>
<keyword evidence="12" id="KW-0406">Ion transport</keyword>
<evidence type="ECO:0000313" key="28">
    <source>
        <dbReference type="RGD" id="15003433"/>
    </source>
</evidence>
<evidence type="ECO:0000256" key="3">
    <source>
        <dbReference type="ARBA" id="ARBA00022448"/>
    </source>
</evidence>
<dbReference type="PROSITE" id="PS00558">
    <property type="entry name" value="EUKARYOTIC_PORIN"/>
    <property type="match status" value="1"/>
</dbReference>
<comment type="catalytic activity">
    <reaction evidence="17">
        <text>a 1,2-diacyl-sn-glycero-3-phospho-L-serine(in) = a 1,2-diacyl-sn-glycero-3-phospho-L-serine(out)</text>
        <dbReference type="Rhea" id="RHEA:38663"/>
        <dbReference type="ChEBI" id="CHEBI:57262"/>
    </reaction>
</comment>
<keyword evidence="3" id="KW-0813">Transport</keyword>
<comment type="catalytic activity">
    <reaction evidence="18">
        <text>a 1,2-diacyl-sn-glycero-3-phosphocholine(in) = a 1,2-diacyl-sn-glycero-3-phosphocholine(out)</text>
        <dbReference type="Rhea" id="RHEA:38571"/>
        <dbReference type="ChEBI" id="CHEBI:57643"/>
    </reaction>
</comment>
<keyword evidence="14" id="KW-0496">Mitochondrion</keyword>
<dbReference type="GeneTree" id="ENSGT00950000182869"/>
<evidence type="ECO:0000256" key="23">
    <source>
        <dbReference type="ARBA" id="ARBA00049967"/>
    </source>
</evidence>
<reference evidence="26" key="1">
    <citation type="submission" date="2024-01" db="EMBL/GenBank/DDBJ databases">
        <title>GRCr8: a new rat reference genome assembly contstructed from accurate long reads and long range scaffolding.</title>
        <authorList>
            <person name="Doris P.A."/>
            <person name="Kalbfleisch T."/>
            <person name="Li K."/>
            <person name="Howe K."/>
            <person name="Wood J."/>
        </authorList>
    </citation>
    <scope>NUCLEOTIDE SEQUENCE [LARGE SCALE GENOMIC DNA]</scope>
    <source>
        <strain evidence="26">Brown Norway</strain>
    </source>
</reference>
<evidence type="ECO:0000256" key="25">
    <source>
        <dbReference type="ARBA" id="ARBA00050035"/>
    </source>
</evidence>
<accession>A0A8I5ZYN2</accession>
<dbReference type="PANTHER" id="PTHR11743">
    <property type="entry name" value="VOLTAGE-DEPENDENT ANION-SELECTIVE CHANNEL"/>
    <property type="match status" value="1"/>
</dbReference>
<dbReference type="AlphaFoldDB" id="A0A8I5ZYN2"/>
<evidence type="ECO:0000256" key="24">
    <source>
        <dbReference type="ARBA" id="ARBA00049992"/>
    </source>
</evidence>
<evidence type="ECO:0000256" key="9">
    <source>
        <dbReference type="ARBA" id="ARBA00022843"/>
    </source>
</evidence>
<comment type="subcellular location">
    <subcellularLocation>
        <location evidence="1">Mitochondrion outer membrane</location>
    </subcellularLocation>
</comment>
<name>A0A8I5ZYN2_RAT</name>
<dbReference type="PRINTS" id="PR00185">
    <property type="entry name" value="EUKARYTPORIN"/>
</dbReference>
<reference evidence="26" key="2">
    <citation type="submission" date="2025-08" db="UniProtKB">
        <authorList>
            <consortium name="Ensembl"/>
        </authorList>
    </citation>
    <scope>IDENTIFICATION</scope>
    <source>
        <strain evidence="26">Brown Norway</strain>
    </source>
</reference>
<evidence type="ECO:0000256" key="6">
    <source>
        <dbReference type="ARBA" id="ARBA00022692"/>
    </source>
</evidence>
<reference evidence="26" key="3">
    <citation type="submission" date="2025-09" db="UniProtKB">
        <authorList>
            <consortium name="Ensembl"/>
        </authorList>
    </citation>
    <scope>IDENTIFICATION</scope>
    <source>
        <strain evidence="26">Brown Norway</strain>
    </source>
</reference>
<dbReference type="FunFam" id="2.40.160.10:FF:000001">
    <property type="entry name" value="Voltage-dependent anion-selective channel protein 2"/>
    <property type="match status" value="1"/>
</dbReference>
<evidence type="ECO:0000313" key="26">
    <source>
        <dbReference type="Ensembl" id="ENSRNOP00000084770.1"/>
    </source>
</evidence>
<keyword evidence="27" id="KW-1185">Reference proteome</keyword>
<comment type="function">
    <text evidence="23">Non-selective voltage-gated ion channel that mediates the transport of anions and cations through the mitochondrion outer membrane and plasma membrane. The channel adopts an open conformation at zero mV and a closed conformation at both positive and negative potentials. There are two populations of channels; the main that functions in a lower open-state conductance with lower ion selectivity, that switch, in a voltage-dependent manner, from the open to a low-conducting 'closed' state and the other that has a normal ion selectivity in the typical high conductance, 'open' state. Binds various lipids, including the sphingolipid ceramide, the phospholipid phosphatidylcholine, and the sterols cholesterol and oxysterol. Binding of ceramide promotes the mitochondrial outer membrane permeabilization (MOMP) apoptotic pathway.</text>
</comment>
<dbReference type="GO" id="GO:0015288">
    <property type="term" value="F:porin activity"/>
    <property type="evidence" value="ECO:0007669"/>
    <property type="project" value="UniProtKB-KW"/>
</dbReference>
<dbReference type="Ensembl" id="ENSRNOT00000021237.9">
    <property type="protein sequence ID" value="ENSRNOP00000084770.1"/>
    <property type="gene ID" value="ENSRNOG00000015854.9"/>
</dbReference>
<evidence type="ECO:0000313" key="27">
    <source>
        <dbReference type="Proteomes" id="UP000002494"/>
    </source>
</evidence>
<dbReference type="AGR" id="RGD:15003433"/>
<evidence type="ECO:0000256" key="15">
    <source>
        <dbReference type="ARBA" id="ARBA00023136"/>
    </source>
</evidence>
<dbReference type="GO" id="GO:0046930">
    <property type="term" value="C:pore complex"/>
    <property type="evidence" value="ECO:0007669"/>
    <property type="project" value="UniProtKB-KW"/>
</dbReference>
<dbReference type="InterPro" id="IPR027246">
    <property type="entry name" value="Porin_Euk/Tom40"/>
</dbReference>
<comment type="subunit">
    <text evidence="24">Monomer, homodimer and higher order oligomers; formation of higher order structures is necessary for scramblase activity. Interacts with ARMC12 in a TBC1D21-dependent manner. Interacts with KLC3. Interacts with SPATA33. Interacts with PPP3CC in a SPATA33-dependent manner.</text>
</comment>
<dbReference type="InterPro" id="IPR001925">
    <property type="entry name" value="Porin_Euk"/>
</dbReference>
<proteinExistence type="inferred from homology"/>
<keyword evidence="13" id="KW-0626">Porin</keyword>
<evidence type="ECO:0000256" key="12">
    <source>
        <dbReference type="ARBA" id="ARBA00023065"/>
    </source>
</evidence>
<dbReference type="GO" id="GO:0008308">
    <property type="term" value="F:voltage-gated monoatomic anion channel activity"/>
    <property type="evidence" value="ECO:0000318"/>
    <property type="project" value="GO_Central"/>
</dbReference>